<keyword evidence="3" id="KW-1185">Reference proteome</keyword>
<dbReference type="EMBL" id="SWJE01000012">
    <property type="protein sequence ID" value="TKC85880.1"/>
    <property type="molecule type" value="Genomic_DNA"/>
</dbReference>
<proteinExistence type="predicted"/>
<feature type="transmembrane region" description="Helical" evidence="1">
    <location>
        <begin position="74"/>
        <end position="95"/>
    </location>
</feature>
<dbReference type="RefSeq" id="WP_136897097.1">
    <property type="nucleotide sequence ID" value="NZ_SWJE01000012.1"/>
</dbReference>
<dbReference type="InterPro" id="IPR010295">
    <property type="entry name" value="DUF898"/>
</dbReference>
<dbReference type="OrthoDB" id="9765721at2"/>
<sequence length="368" mass="40415">MNSNSEQRPLLQYDGKIGEIYGIFLKNLLLTLITFGIYRFWAISRMRRYVWSRMQFQGNRFEYTGKGGELFKGYLLAIGAFVGIFVVAVVLSAILQRVTGSRALGGLPIFAAYLFLVVVGMGAHFSAQRYRLSRTLWCGIRGGMSGSALRYGVMALLYGLLCVVTLGQMTPWTMMRLAERRINASSFGSERFHFEGRAGQLYLAFVGTFIAVIVLFGVLLAIFIKSLGALFTSELANGAGRHALSGHAVVALIAFYFLFLVGALLIQCFYAALVARHVTGNTTLGTQLRFASRVTGPRLLGLMLGNLALVFCTLGLAYPIALHRALRFTAEMVRVEGSIDPQALAQSSERMPRTGEGMLNLLDHGSML</sequence>
<protein>
    <submittedName>
        <fullName evidence="2">DUF898 domain-containing protein</fullName>
    </submittedName>
</protein>
<evidence type="ECO:0000256" key="1">
    <source>
        <dbReference type="SAM" id="Phobius"/>
    </source>
</evidence>
<comment type="caution">
    <text evidence="2">The sequence shown here is derived from an EMBL/GenBank/DDBJ whole genome shotgun (WGS) entry which is preliminary data.</text>
</comment>
<accession>A0A4V5PIU5</accession>
<organism evidence="2 3">
    <name type="scientific">Trinickia terrae</name>
    <dbReference type="NCBI Taxonomy" id="2571161"/>
    <lineage>
        <taxon>Bacteria</taxon>
        <taxon>Pseudomonadati</taxon>
        <taxon>Pseudomonadota</taxon>
        <taxon>Betaproteobacteria</taxon>
        <taxon>Burkholderiales</taxon>
        <taxon>Burkholderiaceae</taxon>
        <taxon>Trinickia</taxon>
    </lineage>
</organism>
<dbReference type="Pfam" id="PF05987">
    <property type="entry name" value="DUF898"/>
    <property type="match status" value="1"/>
</dbReference>
<feature type="transmembrane region" description="Helical" evidence="1">
    <location>
        <begin position="148"/>
        <end position="167"/>
    </location>
</feature>
<feature type="transmembrane region" description="Helical" evidence="1">
    <location>
        <begin position="244"/>
        <end position="273"/>
    </location>
</feature>
<evidence type="ECO:0000313" key="3">
    <source>
        <dbReference type="Proteomes" id="UP000305539"/>
    </source>
</evidence>
<feature type="transmembrane region" description="Helical" evidence="1">
    <location>
        <begin position="299"/>
        <end position="322"/>
    </location>
</feature>
<keyword evidence="1" id="KW-0472">Membrane</keyword>
<evidence type="ECO:0000313" key="2">
    <source>
        <dbReference type="EMBL" id="TKC85880.1"/>
    </source>
</evidence>
<keyword evidence="1" id="KW-1133">Transmembrane helix</keyword>
<feature type="transmembrane region" description="Helical" evidence="1">
    <location>
        <begin position="107"/>
        <end position="127"/>
    </location>
</feature>
<name>A0A4V5PIU5_9BURK</name>
<reference evidence="2 3" key="1">
    <citation type="submission" date="2019-04" db="EMBL/GenBank/DDBJ databases">
        <title>Trinickia sp. 7GSK02, isolated from subtropical forest soil.</title>
        <authorList>
            <person name="Gao Z.-H."/>
            <person name="Qiu L.-H."/>
        </authorList>
    </citation>
    <scope>NUCLEOTIDE SEQUENCE [LARGE SCALE GENOMIC DNA]</scope>
    <source>
        <strain evidence="2 3">7GSK02</strain>
    </source>
</reference>
<feature type="transmembrane region" description="Helical" evidence="1">
    <location>
        <begin position="201"/>
        <end position="224"/>
    </location>
</feature>
<gene>
    <name evidence="2" type="ORF">FAZ69_21375</name>
</gene>
<keyword evidence="1" id="KW-0812">Transmembrane</keyword>
<feature type="transmembrane region" description="Helical" evidence="1">
    <location>
        <begin position="20"/>
        <end position="41"/>
    </location>
</feature>
<dbReference type="AlphaFoldDB" id="A0A4V5PIU5"/>
<dbReference type="Proteomes" id="UP000305539">
    <property type="component" value="Unassembled WGS sequence"/>
</dbReference>